<dbReference type="InterPro" id="IPR050469">
    <property type="entry name" value="Diguanylate_Cyclase"/>
</dbReference>
<feature type="domain" description="GGDEF" evidence="6">
    <location>
        <begin position="430"/>
        <end position="561"/>
    </location>
</feature>
<feature type="signal peptide" evidence="5">
    <location>
        <begin position="1"/>
        <end position="26"/>
    </location>
</feature>
<dbReference type="InterPro" id="IPR029787">
    <property type="entry name" value="Nucleotide_cyclase"/>
</dbReference>
<dbReference type="InterPro" id="IPR043128">
    <property type="entry name" value="Rev_trsase/Diguanyl_cyclase"/>
</dbReference>
<comment type="caution">
    <text evidence="7">The sequence shown here is derived from an EMBL/GenBank/DDBJ whole genome shotgun (WGS) entry which is preliminary data.</text>
</comment>
<dbReference type="InterPro" id="IPR011623">
    <property type="entry name" value="7TMR_DISM_rcpt_extracell_dom1"/>
</dbReference>
<dbReference type="InterPro" id="IPR000160">
    <property type="entry name" value="GGDEF_dom"/>
</dbReference>
<evidence type="ECO:0000313" key="7">
    <source>
        <dbReference type="EMBL" id="RJY09403.1"/>
    </source>
</evidence>
<dbReference type="PANTHER" id="PTHR45138">
    <property type="entry name" value="REGULATORY COMPONENTS OF SENSORY TRANSDUCTION SYSTEM"/>
    <property type="match status" value="1"/>
</dbReference>
<keyword evidence="4" id="KW-1133">Transmembrane helix</keyword>
<reference evidence="7 8" key="1">
    <citation type="journal article" date="2017" name="Int. J. Syst. Evol. Microbiol.">
        <title>Erythrobacter aquimixticola sp. nov., isolated from the junction between the ocean and a freshwater spring.</title>
        <authorList>
            <person name="Park S."/>
            <person name="Jung Y.T."/>
            <person name="Choi S.J."/>
            <person name="Yoon J.H."/>
        </authorList>
    </citation>
    <scope>NUCLEOTIDE SEQUENCE [LARGE SCALE GENOMIC DNA]</scope>
    <source>
        <strain evidence="7 8">JSSK-14</strain>
    </source>
</reference>
<keyword evidence="5" id="KW-0732">Signal</keyword>
<keyword evidence="8" id="KW-1185">Reference proteome</keyword>
<dbReference type="CDD" id="cd01949">
    <property type="entry name" value="GGDEF"/>
    <property type="match status" value="1"/>
</dbReference>
<dbReference type="SUPFAM" id="SSF55073">
    <property type="entry name" value="Nucleotide cyclase"/>
    <property type="match status" value="1"/>
</dbReference>
<dbReference type="PROSITE" id="PS50887">
    <property type="entry name" value="GGDEF"/>
    <property type="match status" value="1"/>
</dbReference>
<sequence length="580" mass="63282">MEWGVRVWLKWVLLAALAAVWMPASAAAQTAPASPVERCHAASTVDTPLASSLTSLRWNCTGSAPSHTPERVILRFDASVYGGADERPLELTTRRAPLETLHILVEADDGSMRMASYAYDDMRPTLHDADVAASVPPLFDAAKFIYVAFDAPTNAMTLSEARLAEEGVAMSADEILTLLWLAALCGALAMPLIFNASAYRVLREPFVLWHAVLSLALLFTVILDSGFSAHLFGWPPSMLSALNSLCVGVSVTAAGMFCHSFVEPGRMSPALRRAIPFAGLWTLLVTAWHVSAPFALRPVHTELFHLAFVPVLSLYLAALVSALLRGSRAARFQLIGWLPLLMVGAVRIGSQTVPDIAPADVQTLFYIGCFVEVVATALGVADRFMILKRQRDRARAKANVLEEVSERDTLTGLYNRRIVEGRFDELRRQGFTTLAVIDLDHFKSINDTFGHAQGDEVLRSVAGALEGDDDTTAMRMGGEEFVLLLRGENAEQRAEDRRTAIPRAVARDTGLPTRVTASMGLVVAPIATMPNASFEQLYARADRLLYEAKHAGRDRTMSERLQAFSPLARKARSPQDRAAA</sequence>
<evidence type="ECO:0000259" key="6">
    <source>
        <dbReference type="PROSITE" id="PS50887"/>
    </source>
</evidence>
<feature type="transmembrane region" description="Helical" evidence="4">
    <location>
        <begin position="175"/>
        <end position="194"/>
    </location>
</feature>
<feature type="region of interest" description="Disordered" evidence="3">
    <location>
        <begin position="555"/>
        <end position="580"/>
    </location>
</feature>
<evidence type="ECO:0000256" key="2">
    <source>
        <dbReference type="ARBA" id="ARBA00034247"/>
    </source>
</evidence>
<evidence type="ECO:0000256" key="1">
    <source>
        <dbReference type="ARBA" id="ARBA00012528"/>
    </source>
</evidence>
<dbReference type="Gene3D" id="3.30.70.270">
    <property type="match status" value="1"/>
</dbReference>
<feature type="chain" id="PRO_5019098611" description="diguanylate cyclase" evidence="5">
    <location>
        <begin position="27"/>
        <end position="580"/>
    </location>
</feature>
<feature type="transmembrane region" description="Helical" evidence="4">
    <location>
        <begin position="334"/>
        <end position="353"/>
    </location>
</feature>
<evidence type="ECO:0000256" key="3">
    <source>
        <dbReference type="SAM" id="MobiDB-lite"/>
    </source>
</evidence>
<keyword evidence="4" id="KW-0472">Membrane</keyword>
<dbReference type="EMBL" id="RAHX01000001">
    <property type="protein sequence ID" value="RJY09403.1"/>
    <property type="molecule type" value="Genomic_DNA"/>
</dbReference>
<feature type="transmembrane region" description="Helical" evidence="4">
    <location>
        <begin position="274"/>
        <end position="291"/>
    </location>
</feature>
<feature type="transmembrane region" description="Helical" evidence="4">
    <location>
        <begin position="365"/>
        <end position="386"/>
    </location>
</feature>
<name>A0A419RUD1_9SPHN</name>
<evidence type="ECO:0000256" key="4">
    <source>
        <dbReference type="SAM" id="Phobius"/>
    </source>
</evidence>
<dbReference type="PANTHER" id="PTHR45138:SF9">
    <property type="entry name" value="DIGUANYLATE CYCLASE DGCM-RELATED"/>
    <property type="match status" value="1"/>
</dbReference>
<dbReference type="GO" id="GO:0052621">
    <property type="term" value="F:diguanylate cyclase activity"/>
    <property type="evidence" value="ECO:0007669"/>
    <property type="project" value="UniProtKB-EC"/>
</dbReference>
<dbReference type="NCBIfam" id="TIGR00254">
    <property type="entry name" value="GGDEF"/>
    <property type="match status" value="1"/>
</dbReference>
<dbReference type="OrthoDB" id="9759607at2"/>
<feature type="transmembrane region" description="Helical" evidence="4">
    <location>
        <begin position="303"/>
        <end position="322"/>
    </location>
</feature>
<accession>A0A419RUD1</accession>
<evidence type="ECO:0000313" key="8">
    <source>
        <dbReference type="Proteomes" id="UP000285232"/>
    </source>
</evidence>
<dbReference type="EC" id="2.7.7.65" evidence="1"/>
<dbReference type="RefSeq" id="WP_120048412.1">
    <property type="nucleotide sequence ID" value="NZ_RAHX01000001.1"/>
</dbReference>
<dbReference type="AlphaFoldDB" id="A0A419RUD1"/>
<feature type="transmembrane region" description="Helical" evidence="4">
    <location>
        <begin position="241"/>
        <end position="262"/>
    </location>
</feature>
<dbReference type="SMART" id="SM00267">
    <property type="entry name" value="GGDEF"/>
    <property type="match status" value="1"/>
</dbReference>
<dbReference type="Pfam" id="PF00990">
    <property type="entry name" value="GGDEF"/>
    <property type="match status" value="1"/>
</dbReference>
<gene>
    <name evidence="7" type="ORF">D6201_08585</name>
</gene>
<proteinExistence type="predicted"/>
<protein>
    <recommendedName>
        <fullName evidence="1">diguanylate cyclase</fullName>
        <ecNumber evidence="1">2.7.7.65</ecNumber>
    </recommendedName>
</protein>
<evidence type="ECO:0000256" key="5">
    <source>
        <dbReference type="SAM" id="SignalP"/>
    </source>
</evidence>
<keyword evidence="4" id="KW-0812">Transmembrane</keyword>
<comment type="catalytic activity">
    <reaction evidence="2">
        <text>2 GTP = 3',3'-c-di-GMP + 2 diphosphate</text>
        <dbReference type="Rhea" id="RHEA:24898"/>
        <dbReference type="ChEBI" id="CHEBI:33019"/>
        <dbReference type="ChEBI" id="CHEBI:37565"/>
        <dbReference type="ChEBI" id="CHEBI:58805"/>
        <dbReference type="EC" id="2.7.7.65"/>
    </reaction>
</comment>
<dbReference type="Pfam" id="PF07695">
    <property type="entry name" value="7TMR-DISM_7TM"/>
    <property type="match status" value="1"/>
</dbReference>
<feature type="transmembrane region" description="Helical" evidence="4">
    <location>
        <begin position="206"/>
        <end position="229"/>
    </location>
</feature>
<dbReference type="Proteomes" id="UP000285232">
    <property type="component" value="Unassembled WGS sequence"/>
</dbReference>
<organism evidence="7 8">
    <name type="scientific">Aurantiacibacter aquimixticola</name>
    <dbReference type="NCBI Taxonomy" id="1958945"/>
    <lineage>
        <taxon>Bacteria</taxon>
        <taxon>Pseudomonadati</taxon>
        <taxon>Pseudomonadota</taxon>
        <taxon>Alphaproteobacteria</taxon>
        <taxon>Sphingomonadales</taxon>
        <taxon>Erythrobacteraceae</taxon>
        <taxon>Aurantiacibacter</taxon>
    </lineage>
</organism>